<dbReference type="GO" id="GO:0000287">
    <property type="term" value="F:magnesium ion binding"/>
    <property type="evidence" value="ECO:0007669"/>
    <property type="project" value="TreeGrafter"/>
</dbReference>
<dbReference type="Gene3D" id="3.40.50.1000">
    <property type="entry name" value="HAD superfamily/HAD-like"/>
    <property type="match status" value="1"/>
</dbReference>
<dbReference type="SUPFAM" id="SSF56784">
    <property type="entry name" value="HAD-like"/>
    <property type="match status" value="1"/>
</dbReference>
<dbReference type="Pfam" id="PF08282">
    <property type="entry name" value="Hydrolase_3"/>
    <property type="match status" value="1"/>
</dbReference>
<feature type="non-terminal residue" evidence="1">
    <location>
        <position position="116"/>
    </location>
</feature>
<sequence>VIATGRPRFSGYTYAQQLGLKTPGVYLQGLTVYDGDGNLLHQITMPPETARCVLQHALDHDLAVMVYNHERKVTARHLLERTKLTHYGEPMPEYVDDLLSLPDRMPISKLVFVERV</sequence>
<reference evidence="1 2" key="1">
    <citation type="submission" date="2017-11" db="EMBL/GenBank/DDBJ databases">
        <title>Evolution of Phototrophy in the Chloroflexi Phylum Driven by Horizontal Gene Transfer.</title>
        <authorList>
            <person name="Ward L.M."/>
            <person name="Hemp J."/>
            <person name="Shih P.M."/>
            <person name="Mcglynn S.E."/>
            <person name="Fischer W."/>
        </authorList>
    </citation>
    <scope>NUCLEOTIDE SEQUENCE [LARGE SCALE GENOMIC DNA]</scope>
    <source>
        <strain evidence="1">JP3_13</strain>
    </source>
</reference>
<dbReference type="AlphaFoldDB" id="A0A2M8P828"/>
<dbReference type="Proteomes" id="UP000229681">
    <property type="component" value="Unassembled WGS sequence"/>
</dbReference>
<gene>
    <name evidence="1" type="ORF">CUN49_17990</name>
</gene>
<dbReference type="InterPro" id="IPR036412">
    <property type="entry name" value="HAD-like_sf"/>
</dbReference>
<name>A0A2M8P828_9CHLR</name>
<accession>A0A2M8P828</accession>
<dbReference type="EMBL" id="PGTM01000810">
    <property type="protein sequence ID" value="PJF33686.1"/>
    <property type="molecule type" value="Genomic_DNA"/>
</dbReference>
<dbReference type="GO" id="GO:0005829">
    <property type="term" value="C:cytosol"/>
    <property type="evidence" value="ECO:0007669"/>
    <property type="project" value="TreeGrafter"/>
</dbReference>
<dbReference type="PANTHER" id="PTHR10000:SF8">
    <property type="entry name" value="HAD SUPERFAMILY HYDROLASE-LIKE, TYPE 3"/>
    <property type="match status" value="1"/>
</dbReference>
<dbReference type="GO" id="GO:0016791">
    <property type="term" value="F:phosphatase activity"/>
    <property type="evidence" value="ECO:0007669"/>
    <property type="project" value="TreeGrafter"/>
</dbReference>
<feature type="non-terminal residue" evidence="1">
    <location>
        <position position="1"/>
    </location>
</feature>
<dbReference type="Gene3D" id="3.30.1240.10">
    <property type="match status" value="1"/>
</dbReference>
<dbReference type="InterPro" id="IPR023214">
    <property type="entry name" value="HAD_sf"/>
</dbReference>
<dbReference type="PANTHER" id="PTHR10000">
    <property type="entry name" value="PHOSPHOSERINE PHOSPHATASE"/>
    <property type="match status" value="1"/>
</dbReference>
<protein>
    <submittedName>
        <fullName evidence="1">Uncharacterized protein</fullName>
    </submittedName>
</protein>
<comment type="caution">
    <text evidence="1">The sequence shown here is derived from an EMBL/GenBank/DDBJ whole genome shotgun (WGS) entry which is preliminary data.</text>
</comment>
<organism evidence="1 2">
    <name type="scientific">Candidatus Thermofonsia Clade 1 bacterium</name>
    <dbReference type="NCBI Taxonomy" id="2364210"/>
    <lineage>
        <taxon>Bacteria</taxon>
        <taxon>Bacillati</taxon>
        <taxon>Chloroflexota</taxon>
        <taxon>Candidatus Thermofontia</taxon>
        <taxon>Candidatus Thermofonsia Clade 1</taxon>
    </lineage>
</organism>
<evidence type="ECO:0000313" key="2">
    <source>
        <dbReference type="Proteomes" id="UP000229681"/>
    </source>
</evidence>
<evidence type="ECO:0000313" key="1">
    <source>
        <dbReference type="EMBL" id="PJF33686.1"/>
    </source>
</evidence>
<proteinExistence type="predicted"/>